<dbReference type="Gene3D" id="1.25.60.10">
    <property type="entry name" value="MgtE N-terminal domain-like"/>
    <property type="match status" value="1"/>
</dbReference>
<reference evidence="3 4" key="1">
    <citation type="submission" date="2014-02" db="EMBL/GenBank/DDBJ databases">
        <title>Expanding our view of genomic diversity in Candidatus Accumulibacter clades.</title>
        <authorList>
            <person name="Skennerton C.T."/>
            <person name="Barr J.J."/>
            <person name="Slater F.R."/>
            <person name="Bond P.L."/>
            <person name="Tyson G.W."/>
        </authorList>
    </citation>
    <scope>NUCLEOTIDE SEQUENCE [LARGE SCALE GENOMIC DNA]</scope>
    <source>
        <strain evidence="4">BA-91</strain>
    </source>
</reference>
<dbReference type="SMART" id="SM00116">
    <property type="entry name" value="CBS"/>
    <property type="match status" value="1"/>
</dbReference>
<dbReference type="GO" id="GO:0015095">
    <property type="term" value="F:magnesium ion transmembrane transporter activity"/>
    <property type="evidence" value="ECO:0007669"/>
    <property type="project" value="InterPro"/>
</dbReference>
<dbReference type="InterPro" id="IPR038076">
    <property type="entry name" value="MgtE_N_sf"/>
</dbReference>
<dbReference type="Proteomes" id="UP000020077">
    <property type="component" value="Unassembled WGS sequence"/>
</dbReference>
<dbReference type="PROSITE" id="PS51371">
    <property type="entry name" value="CBS"/>
    <property type="match status" value="1"/>
</dbReference>
<organism evidence="3 4">
    <name type="scientific">Candidatus Accumulibacter phosphatis</name>
    <dbReference type="NCBI Taxonomy" id="327160"/>
    <lineage>
        <taxon>Bacteria</taxon>
        <taxon>Pseudomonadati</taxon>
        <taxon>Pseudomonadota</taxon>
        <taxon>Betaproteobacteria</taxon>
        <taxon>Candidatus Accumulibacter</taxon>
    </lineage>
</organism>
<dbReference type="PANTHER" id="PTHR43773:SF1">
    <property type="entry name" value="MAGNESIUM TRANSPORTER MGTE"/>
    <property type="match status" value="1"/>
</dbReference>
<sequence length="425" mass="47160">MLYLASFLDQPVRGKTNEIIGRLEDLIVRVGEDLYPPITGLVIRDGRRNFFVPATQLESINGVTRLVSSTVNLRPFLRRDGEILLRKDVLDHQIIDISGRRIVRVNDVQVLRVERTYRLVGVDVSPQALLRRMGPRTLSHRIVGRRIIDWQEAQYLASEAPVRLKVSYDRLSELNPVDLARIVDALSYRESAEIVAALDDETAAEMLEEVSDARLSDLLEGMDVERAADILEEMSPGSAADALEDLDQDVAEEILANMEPEEAADVQELLAYEEGSAGRIMRTDFVRVRASVTVSDVLALLRAQPDVPDPLLAVYVVAKDAAPVEHPTGLSGDDRAVALRGIVRLRNLVIADPTTPLAEVMDHDTPTVRPEDRAEQAARIMAEYNLLAVPVLDDAERLIGIVTVDDALAELLPEIWHNRGARAFA</sequence>
<protein>
    <submittedName>
        <fullName evidence="3">Magnesium transporter MgtE</fullName>
    </submittedName>
</protein>
<dbReference type="EMBL" id="JDVG02000004">
    <property type="protein sequence ID" value="KFB74657.1"/>
    <property type="molecule type" value="Genomic_DNA"/>
</dbReference>
<dbReference type="PANTHER" id="PTHR43773">
    <property type="entry name" value="MAGNESIUM TRANSPORTER MGTE"/>
    <property type="match status" value="1"/>
</dbReference>
<dbReference type="CDD" id="cd04606">
    <property type="entry name" value="CBS_pair_Mg_transporter"/>
    <property type="match status" value="1"/>
</dbReference>
<dbReference type="SUPFAM" id="SSF54631">
    <property type="entry name" value="CBS-domain pair"/>
    <property type="match status" value="1"/>
</dbReference>
<dbReference type="GO" id="GO:0016020">
    <property type="term" value="C:membrane"/>
    <property type="evidence" value="ECO:0007669"/>
    <property type="project" value="InterPro"/>
</dbReference>
<dbReference type="InterPro" id="IPR006669">
    <property type="entry name" value="MgtE_transporter"/>
</dbReference>
<dbReference type="InterPro" id="IPR000644">
    <property type="entry name" value="CBS_dom"/>
</dbReference>
<dbReference type="SMART" id="SM00924">
    <property type="entry name" value="MgtE_N"/>
    <property type="match status" value="1"/>
</dbReference>
<dbReference type="AlphaFoldDB" id="A0A080M079"/>
<gene>
    <name evidence="3" type="ORF">AW09_000016</name>
</gene>
<dbReference type="Pfam" id="PF03448">
    <property type="entry name" value="MgtE_N"/>
    <property type="match status" value="1"/>
</dbReference>
<dbReference type="InterPro" id="IPR046342">
    <property type="entry name" value="CBS_dom_sf"/>
</dbReference>
<dbReference type="SUPFAM" id="SSF158791">
    <property type="entry name" value="MgtE N-terminal domain-like"/>
    <property type="match status" value="1"/>
</dbReference>
<evidence type="ECO:0000256" key="1">
    <source>
        <dbReference type="PROSITE-ProRule" id="PRU00703"/>
    </source>
</evidence>
<comment type="caution">
    <text evidence="3">The sequence shown here is derived from an EMBL/GenBank/DDBJ whole genome shotgun (WGS) entry which is preliminary data.</text>
</comment>
<feature type="domain" description="CBS" evidence="2">
    <location>
        <begin position="361"/>
        <end position="419"/>
    </location>
</feature>
<keyword evidence="1" id="KW-0129">CBS domain</keyword>
<evidence type="ECO:0000313" key="3">
    <source>
        <dbReference type="EMBL" id="KFB74657.1"/>
    </source>
</evidence>
<accession>A0A080M079</accession>
<evidence type="ECO:0000259" key="2">
    <source>
        <dbReference type="PROSITE" id="PS51371"/>
    </source>
</evidence>
<name>A0A080M079_9PROT</name>
<dbReference type="Pfam" id="PF00571">
    <property type="entry name" value="CBS"/>
    <property type="match status" value="1"/>
</dbReference>
<dbReference type="Gene3D" id="3.10.580.10">
    <property type="entry name" value="CBS-domain"/>
    <property type="match status" value="1"/>
</dbReference>
<proteinExistence type="predicted"/>
<dbReference type="InterPro" id="IPR006668">
    <property type="entry name" value="Mg_transptr_MgtE_intracell_dom"/>
</dbReference>
<evidence type="ECO:0000313" key="4">
    <source>
        <dbReference type="Proteomes" id="UP000020077"/>
    </source>
</evidence>